<dbReference type="PROSITE" id="PS00330">
    <property type="entry name" value="HEMOLYSIN_CALCIUM"/>
    <property type="match status" value="3"/>
</dbReference>
<evidence type="ECO:0000313" key="3">
    <source>
        <dbReference type="EMBL" id="TDR81996.1"/>
    </source>
</evidence>
<dbReference type="Gene3D" id="2.150.10.10">
    <property type="entry name" value="Serralysin-like metalloprotease, C-terminal"/>
    <property type="match status" value="2"/>
</dbReference>
<keyword evidence="4" id="KW-1185">Reference proteome</keyword>
<dbReference type="PANTHER" id="PTHR38340">
    <property type="entry name" value="S-LAYER PROTEIN"/>
    <property type="match status" value="1"/>
</dbReference>
<evidence type="ECO:0000256" key="2">
    <source>
        <dbReference type="ARBA" id="ARBA00022525"/>
    </source>
</evidence>
<sequence length="189" mass="19566">MDGGEGDDRLFGDDGHDVLNGGAGNDRLFGGAGQDHLRGEAGDDFLDGGEGFDLLHGGAGNDTLRGGAGDDVLIGGAGNDVLIGGAGRDSFVWGIEDLRYTSGTRDVVKDFVLGEDKLQFVAMEGPGFATSAPATPMEEALSFALTKEGDDTVLRVSSFRGTNEIVFENTDLLLGGNLSEAEALQRLLA</sequence>
<dbReference type="AlphaFoldDB" id="A0A4R7BE03"/>
<dbReference type="PRINTS" id="PR00313">
    <property type="entry name" value="CABNDNGRPT"/>
</dbReference>
<dbReference type="InterPro" id="IPR018511">
    <property type="entry name" value="Hemolysin-typ_Ca-bd_CS"/>
</dbReference>
<protein>
    <submittedName>
        <fullName evidence="3">Hemolysin type calcium-binding protein</fullName>
    </submittedName>
</protein>
<accession>A0A4R7BE03</accession>
<dbReference type="SUPFAM" id="SSF51120">
    <property type="entry name" value="beta-Roll"/>
    <property type="match status" value="2"/>
</dbReference>
<comment type="subcellular location">
    <subcellularLocation>
        <location evidence="1">Secreted</location>
    </subcellularLocation>
</comment>
<organism evidence="3 4">
    <name type="scientific">Paludibacterium purpuratum</name>
    <dbReference type="NCBI Taxonomy" id="1144873"/>
    <lineage>
        <taxon>Bacteria</taxon>
        <taxon>Pseudomonadati</taxon>
        <taxon>Pseudomonadota</taxon>
        <taxon>Betaproteobacteria</taxon>
        <taxon>Neisseriales</taxon>
        <taxon>Chromobacteriaceae</taxon>
        <taxon>Paludibacterium</taxon>
    </lineage>
</organism>
<dbReference type="InterPro" id="IPR001343">
    <property type="entry name" value="Hemolysn_Ca-bd"/>
</dbReference>
<keyword evidence="2" id="KW-0964">Secreted</keyword>
<name>A0A4R7BE03_9NEIS</name>
<dbReference type="EMBL" id="SNZP01000002">
    <property type="protein sequence ID" value="TDR81996.1"/>
    <property type="molecule type" value="Genomic_DNA"/>
</dbReference>
<proteinExistence type="predicted"/>
<evidence type="ECO:0000256" key="1">
    <source>
        <dbReference type="ARBA" id="ARBA00004613"/>
    </source>
</evidence>
<comment type="caution">
    <text evidence="3">The sequence shown here is derived from an EMBL/GenBank/DDBJ whole genome shotgun (WGS) entry which is preliminary data.</text>
</comment>
<dbReference type="Proteomes" id="UP000295611">
    <property type="component" value="Unassembled WGS sequence"/>
</dbReference>
<dbReference type="Pfam" id="PF00353">
    <property type="entry name" value="HemolysinCabind"/>
    <property type="match status" value="2"/>
</dbReference>
<reference evidence="3 4" key="1">
    <citation type="submission" date="2019-03" db="EMBL/GenBank/DDBJ databases">
        <title>Genomic Encyclopedia of Type Strains, Phase III (KMG-III): the genomes of soil and plant-associated and newly described type strains.</title>
        <authorList>
            <person name="Whitman W."/>
        </authorList>
    </citation>
    <scope>NUCLEOTIDE SEQUENCE [LARGE SCALE GENOMIC DNA]</scope>
    <source>
        <strain evidence="3 4">CECT 8976</strain>
    </source>
</reference>
<gene>
    <name evidence="3" type="ORF">DFP86_102108</name>
</gene>
<evidence type="ECO:0000313" key="4">
    <source>
        <dbReference type="Proteomes" id="UP000295611"/>
    </source>
</evidence>
<dbReference type="InterPro" id="IPR050557">
    <property type="entry name" value="RTX_toxin/Mannuronan_C5-epim"/>
</dbReference>
<dbReference type="GO" id="GO:0005509">
    <property type="term" value="F:calcium ion binding"/>
    <property type="evidence" value="ECO:0007669"/>
    <property type="project" value="InterPro"/>
</dbReference>
<dbReference type="GO" id="GO:0005615">
    <property type="term" value="C:extracellular space"/>
    <property type="evidence" value="ECO:0007669"/>
    <property type="project" value="InterPro"/>
</dbReference>
<dbReference type="PANTHER" id="PTHR38340:SF1">
    <property type="entry name" value="S-LAYER PROTEIN"/>
    <property type="match status" value="1"/>
</dbReference>
<dbReference type="InterPro" id="IPR011049">
    <property type="entry name" value="Serralysin-like_metalloprot_C"/>
</dbReference>